<proteinExistence type="predicted"/>
<sequence length="75" mass="8752">MILADLAQRLQLDVSPNTYLIELLVVIQVHILAVYYIIKEAIFAVRTTPRWYKLWAEVCLSAVINFNRAINEDIY</sequence>
<protein>
    <submittedName>
        <fullName evidence="3 4">Uncharacterized protein</fullName>
    </submittedName>
</protein>
<dbReference type="WBParaSite" id="MBELARI_LOCUS1266">
    <property type="protein sequence ID" value="MBELARI_LOCUS1266"/>
    <property type="gene ID" value="MBELARI_LOCUS1266"/>
</dbReference>
<dbReference type="Proteomes" id="UP000887575">
    <property type="component" value="Unassembled WGS sequence"/>
</dbReference>
<organism evidence="2 3">
    <name type="scientific">Mesorhabditis belari</name>
    <dbReference type="NCBI Taxonomy" id="2138241"/>
    <lineage>
        <taxon>Eukaryota</taxon>
        <taxon>Metazoa</taxon>
        <taxon>Ecdysozoa</taxon>
        <taxon>Nematoda</taxon>
        <taxon>Chromadorea</taxon>
        <taxon>Rhabditida</taxon>
        <taxon>Rhabditina</taxon>
        <taxon>Rhabditomorpha</taxon>
        <taxon>Rhabditoidea</taxon>
        <taxon>Rhabditidae</taxon>
        <taxon>Mesorhabditinae</taxon>
        <taxon>Mesorhabditis</taxon>
    </lineage>
</organism>
<evidence type="ECO:0000313" key="3">
    <source>
        <dbReference type="WBParaSite" id="MBELARI_LOCUS12171"/>
    </source>
</evidence>
<dbReference type="WBParaSite" id="MBELARI_LOCUS12171">
    <property type="protein sequence ID" value="MBELARI_LOCUS12171"/>
    <property type="gene ID" value="MBELARI_LOCUS12171"/>
</dbReference>
<reference evidence="3 4" key="1">
    <citation type="submission" date="2024-02" db="UniProtKB">
        <authorList>
            <consortium name="WormBaseParasite"/>
        </authorList>
    </citation>
    <scope>IDENTIFICATION</scope>
</reference>
<evidence type="ECO:0000313" key="4">
    <source>
        <dbReference type="WBParaSite" id="MBELARI_LOCUS1266"/>
    </source>
</evidence>
<feature type="transmembrane region" description="Helical" evidence="1">
    <location>
        <begin position="19"/>
        <end position="38"/>
    </location>
</feature>
<name>A0AAF3J2I3_9BILA</name>
<dbReference type="AlphaFoldDB" id="A0AAF3J2I3"/>
<accession>A0AAF3J2I3</accession>
<keyword evidence="1" id="KW-0472">Membrane</keyword>
<evidence type="ECO:0000313" key="2">
    <source>
        <dbReference type="Proteomes" id="UP000887575"/>
    </source>
</evidence>
<keyword evidence="1" id="KW-0812">Transmembrane</keyword>
<keyword evidence="2" id="KW-1185">Reference proteome</keyword>
<keyword evidence="1" id="KW-1133">Transmembrane helix</keyword>
<evidence type="ECO:0000256" key="1">
    <source>
        <dbReference type="SAM" id="Phobius"/>
    </source>
</evidence>